<sequence length="220" mass="25615">MALDKAQTAIIKLLAQSPLAKKFYWSGGTALAEHFLNHRYSYDIDLFSDEPVRHEDVLIFVQDLKKKLKATSIEQKRIHDRWEFFLKNGHELRLEFVHYPFQALKKRKKIDGVLVDSIEDLGANKIAAVIERHEPKDAVDIFYILKKKKWKLSQLLGYAKKKFGITFSEDIVLTEILIAVSRLDRIKPMLFGSSENQQKQIEEIQEFFKSMAARHVRGSL</sequence>
<dbReference type="Gene3D" id="3.10.450.620">
    <property type="entry name" value="JHP933, nucleotidyltransferase-like core domain"/>
    <property type="match status" value="1"/>
</dbReference>
<reference evidence="1 2" key="1">
    <citation type="journal article" date="2016" name="Nat. Commun.">
        <title>Thousands of microbial genomes shed light on interconnected biogeochemical processes in an aquifer system.</title>
        <authorList>
            <person name="Anantharaman K."/>
            <person name="Brown C.T."/>
            <person name="Hug L.A."/>
            <person name="Sharon I."/>
            <person name="Castelle C.J."/>
            <person name="Probst A.J."/>
            <person name="Thomas B.C."/>
            <person name="Singh A."/>
            <person name="Wilkins M.J."/>
            <person name="Karaoz U."/>
            <person name="Brodie E.L."/>
            <person name="Williams K.H."/>
            <person name="Hubbard S.S."/>
            <person name="Banfield J.F."/>
        </authorList>
    </citation>
    <scope>NUCLEOTIDE SEQUENCE [LARGE SCALE GENOMIC DNA]</scope>
</reference>
<comment type="caution">
    <text evidence="1">The sequence shown here is derived from an EMBL/GenBank/DDBJ whole genome shotgun (WGS) entry which is preliminary data.</text>
</comment>
<protein>
    <recommendedName>
        <fullName evidence="3">Nucleotidyl transferase AbiEii/AbiGii toxin family protein</fullName>
    </recommendedName>
</protein>
<dbReference type="InterPro" id="IPR014942">
    <property type="entry name" value="AbiEii"/>
</dbReference>
<dbReference type="STRING" id="1798682.A3C15_01370"/>
<dbReference type="AlphaFoldDB" id="A0A1F6M7I9"/>
<dbReference type="EMBL" id="MFQD01000039">
    <property type="protein sequence ID" value="OGH67622.1"/>
    <property type="molecule type" value="Genomic_DNA"/>
</dbReference>
<dbReference type="Proteomes" id="UP000176532">
    <property type="component" value="Unassembled WGS sequence"/>
</dbReference>
<organism evidence="1 2">
    <name type="scientific">Candidatus Magasanikbacteria bacterium RIFCSPHIGHO2_02_FULL_50_9b</name>
    <dbReference type="NCBI Taxonomy" id="1798682"/>
    <lineage>
        <taxon>Bacteria</taxon>
        <taxon>Candidatus Magasanikiibacteriota</taxon>
    </lineage>
</organism>
<evidence type="ECO:0000313" key="2">
    <source>
        <dbReference type="Proteomes" id="UP000176532"/>
    </source>
</evidence>
<evidence type="ECO:0000313" key="1">
    <source>
        <dbReference type="EMBL" id="OGH67622.1"/>
    </source>
</evidence>
<proteinExistence type="predicted"/>
<gene>
    <name evidence="1" type="ORF">A3C15_01370</name>
</gene>
<accession>A0A1F6M7I9</accession>
<evidence type="ECO:0008006" key="3">
    <source>
        <dbReference type="Google" id="ProtNLM"/>
    </source>
</evidence>
<name>A0A1F6M7I9_9BACT</name>
<dbReference type="Pfam" id="PF08843">
    <property type="entry name" value="AbiEii"/>
    <property type="match status" value="1"/>
</dbReference>